<comment type="subcellular location">
    <subcellularLocation>
        <location evidence="1">Nucleus</location>
    </subcellularLocation>
</comment>
<dbReference type="Gene3D" id="2.130.10.10">
    <property type="entry name" value="YVTN repeat-like/Quinoprotein amine dehydrogenase"/>
    <property type="match status" value="1"/>
</dbReference>
<dbReference type="InterPro" id="IPR019775">
    <property type="entry name" value="WD40_repeat_CS"/>
</dbReference>
<dbReference type="AlphaFoldDB" id="A0AAV6XAA4"/>
<dbReference type="InterPro" id="IPR020472">
    <property type="entry name" value="WD40_PAC1"/>
</dbReference>
<dbReference type="PANTHER" id="PTHR44133">
    <property type="entry name" value="CLEAVAGE STIMULATION FACTOR SUBUNIT 1"/>
    <property type="match status" value="1"/>
</dbReference>
<feature type="repeat" description="WD" evidence="7">
    <location>
        <begin position="181"/>
        <end position="222"/>
    </location>
</feature>
<dbReference type="InterPro" id="IPR001680">
    <property type="entry name" value="WD40_rpt"/>
</dbReference>
<evidence type="ECO:0000256" key="5">
    <source>
        <dbReference type="ARBA" id="ARBA00023242"/>
    </source>
</evidence>
<dbReference type="SUPFAM" id="SSF50978">
    <property type="entry name" value="WD40 repeat-like"/>
    <property type="match status" value="1"/>
</dbReference>
<keyword evidence="5" id="KW-0539">Nucleus</keyword>
<evidence type="ECO:0000256" key="6">
    <source>
        <dbReference type="ARBA" id="ARBA00029851"/>
    </source>
</evidence>
<feature type="repeat" description="WD" evidence="7">
    <location>
        <begin position="323"/>
        <end position="356"/>
    </location>
</feature>
<organism evidence="8 9">
    <name type="scientific">Buddleja alternifolia</name>
    <dbReference type="NCBI Taxonomy" id="168488"/>
    <lineage>
        <taxon>Eukaryota</taxon>
        <taxon>Viridiplantae</taxon>
        <taxon>Streptophyta</taxon>
        <taxon>Embryophyta</taxon>
        <taxon>Tracheophyta</taxon>
        <taxon>Spermatophyta</taxon>
        <taxon>Magnoliopsida</taxon>
        <taxon>eudicotyledons</taxon>
        <taxon>Gunneridae</taxon>
        <taxon>Pentapetalae</taxon>
        <taxon>asterids</taxon>
        <taxon>lamiids</taxon>
        <taxon>Lamiales</taxon>
        <taxon>Scrophulariaceae</taxon>
        <taxon>Buddlejeae</taxon>
        <taxon>Buddleja</taxon>
    </lineage>
</organism>
<dbReference type="PROSITE" id="PS50294">
    <property type="entry name" value="WD_REPEATS_REGION"/>
    <property type="match status" value="4"/>
</dbReference>
<dbReference type="GO" id="GO:0031124">
    <property type="term" value="P:mRNA 3'-end processing"/>
    <property type="evidence" value="ECO:0007669"/>
    <property type="project" value="InterPro"/>
</dbReference>
<dbReference type="PROSITE" id="PS00678">
    <property type="entry name" value="WD_REPEATS_1"/>
    <property type="match status" value="1"/>
</dbReference>
<dbReference type="EMBL" id="WHWC01000007">
    <property type="protein sequence ID" value="KAG8379333.1"/>
    <property type="molecule type" value="Genomic_DNA"/>
</dbReference>
<evidence type="ECO:0000313" key="8">
    <source>
        <dbReference type="EMBL" id="KAG8379333.1"/>
    </source>
</evidence>
<sequence length="437" mass="48132">MESSSNGLEQRLQEGKLYRHVNALIVAHLRHNNFNQAASAVASATMTPLNVEAPANKLLELVAKGLAVEKDEILRGISSTTSYDASIPTGYSSIPVPRVVSVDFGAVHDTKGASKSFPKHETGQISDHKNVARCARFSPDGRFLATGSADTSIKLFEISKVKQMMLPDARDGPVRPVIRTFYDHLQPINDLDFHPQNSILISGAKDHTIKFFDFSKTVARKAYRIIQDTHNVRSVSFHPSGEFLLAGTDHPIAHLYDVNTFQCYLSANVQEIGISGAINQVRYSSTGGMYVTASKDGAIRLWDGSTAHCIRSILSAHGTAEATSASFTKDQRYVLSCGKDSTINLWDVGTGRLVKQYVGATHTQLRCQAVFNETEEFILSIDEASNEIVIWDALTTDKVARWPSSHMGSPRWIEHSPTESAFVTCGTDRSIRFWKET</sequence>
<keyword evidence="2 7" id="KW-0853">WD repeat</keyword>
<feature type="repeat" description="WD" evidence="7">
    <location>
        <begin position="271"/>
        <end position="312"/>
    </location>
</feature>
<protein>
    <recommendedName>
        <fullName evidence="6">Cleavage stimulation factor 50 kDa subunit</fullName>
    </recommendedName>
</protein>
<keyword evidence="3" id="KW-0507">mRNA processing</keyword>
<keyword evidence="4" id="KW-0677">Repeat</keyword>
<evidence type="ECO:0000313" key="9">
    <source>
        <dbReference type="Proteomes" id="UP000826271"/>
    </source>
</evidence>
<dbReference type="FunFam" id="2.130.10.10:FF:000736">
    <property type="entry name" value="Cleavage stimulation factor subunit 50"/>
    <property type="match status" value="1"/>
</dbReference>
<evidence type="ECO:0000256" key="1">
    <source>
        <dbReference type="ARBA" id="ARBA00004123"/>
    </source>
</evidence>
<evidence type="ECO:0000256" key="3">
    <source>
        <dbReference type="ARBA" id="ARBA00022664"/>
    </source>
</evidence>
<reference evidence="8" key="1">
    <citation type="submission" date="2019-10" db="EMBL/GenBank/DDBJ databases">
        <authorList>
            <person name="Zhang R."/>
            <person name="Pan Y."/>
            <person name="Wang J."/>
            <person name="Ma R."/>
            <person name="Yu S."/>
        </authorList>
    </citation>
    <scope>NUCLEOTIDE SEQUENCE</scope>
    <source>
        <strain evidence="8">LA-IB0</strain>
        <tissue evidence="8">Leaf</tissue>
    </source>
</reference>
<dbReference type="InterPro" id="IPR044633">
    <property type="entry name" value="CstF1-like"/>
</dbReference>
<dbReference type="Pfam" id="PF00400">
    <property type="entry name" value="WD40"/>
    <property type="match status" value="6"/>
</dbReference>
<evidence type="ECO:0000256" key="7">
    <source>
        <dbReference type="PROSITE-ProRule" id="PRU00221"/>
    </source>
</evidence>
<feature type="repeat" description="WD" evidence="7">
    <location>
        <begin position="403"/>
        <end position="437"/>
    </location>
</feature>
<comment type="caution">
    <text evidence="8">The sequence shown here is derived from an EMBL/GenBank/DDBJ whole genome shotgun (WGS) entry which is preliminary data.</text>
</comment>
<evidence type="ECO:0000256" key="2">
    <source>
        <dbReference type="ARBA" id="ARBA00022574"/>
    </source>
</evidence>
<dbReference type="GO" id="GO:0003723">
    <property type="term" value="F:RNA binding"/>
    <property type="evidence" value="ECO:0007669"/>
    <property type="project" value="TreeGrafter"/>
</dbReference>
<evidence type="ECO:0000256" key="4">
    <source>
        <dbReference type="ARBA" id="ARBA00022737"/>
    </source>
</evidence>
<dbReference type="InterPro" id="IPR015943">
    <property type="entry name" value="WD40/YVTN_repeat-like_dom_sf"/>
</dbReference>
<keyword evidence="9" id="KW-1185">Reference proteome</keyword>
<dbReference type="CDD" id="cd00200">
    <property type="entry name" value="WD40"/>
    <property type="match status" value="1"/>
</dbReference>
<feature type="repeat" description="WD" evidence="7">
    <location>
        <begin position="125"/>
        <end position="166"/>
    </location>
</feature>
<gene>
    <name evidence="8" type="ORF">BUALT_Bualt07G0077500</name>
</gene>
<dbReference type="PANTHER" id="PTHR44133:SF2">
    <property type="entry name" value="CLEAVAGE STIMULATION FACTOR SUBUNIT 1"/>
    <property type="match status" value="1"/>
</dbReference>
<name>A0AAV6XAA4_9LAMI</name>
<dbReference type="Proteomes" id="UP000826271">
    <property type="component" value="Unassembled WGS sequence"/>
</dbReference>
<dbReference type="PRINTS" id="PR00320">
    <property type="entry name" value="GPROTEINBRPT"/>
</dbReference>
<dbReference type="SMART" id="SM00320">
    <property type="entry name" value="WD40"/>
    <property type="match status" value="6"/>
</dbReference>
<dbReference type="PROSITE" id="PS50082">
    <property type="entry name" value="WD_REPEATS_2"/>
    <property type="match status" value="5"/>
</dbReference>
<dbReference type="InterPro" id="IPR036322">
    <property type="entry name" value="WD40_repeat_dom_sf"/>
</dbReference>
<proteinExistence type="predicted"/>
<accession>A0AAV6XAA4</accession>
<dbReference type="GO" id="GO:0005848">
    <property type="term" value="C:mRNA cleavage stimulating factor complex"/>
    <property type="evidence" value="ECO:0007669"/>
    <property type="project" value="InterPro"/>
</dbReference>